<dbReference type="Pfam" id="PF07424">
    <property type="entry name" value="TrbM"/>
    <property type="match status" value="1"/>
</dbReference>
<dbReference type="InterPro" id="IPR009989">
    <property type="entry name" value="TrbM"/>
</dbReference>
<dbReference type="Proteomes" id="UP000029719">
    <property type="component" value="Unassembled WGS sequence"/>
</dbReference>
<organism evidence="2 3">
    <name type="scientific">Pseudomonas lutea</name>
    <dbReference type="NCBI Taxonomy" id="243924"/>
    <lineage>
        <taxon>Bacteria</taxon>
        <taxon>Pseudomonadati</taxon>
        <taxon>Pseudomonadota</taxon>
        <taxon>Gammaproteobacteria</taxon>
        <taxon>Pseudomonadales</taxon>
        <taxon>Pseudomonadaceae</taxon>
        <taxon>Pseudomonas</taxon>
    </lineage>
</organism>
<dbReference type="RefSeq" id="WP_037019432.1">
    <property type="nucleotide sequence ID" value="NZ_JRMB01000005.1"/>
</dbReference>
<proteinExistence type="predicted"/>
<accession>A0A9X0EAA3</accession>
<feature type="chain" id="PRO_5040804844" evidence="1">
    <location>
        <begin position="22"/>
        <end position="99"/>
    </location>
</feature>
<evidence type="ECO:0000313" key="2">
    <source>
        <dbReference type="EMBL" id="KGF62112.1"/>
    </source>
</evidence>
<dbReference type="EMBL" id="JRMB01000005">
    <property type="protein sequence ID" value="KGF62112.1"/>
    <property type="molecule type" value="Genomic_DNA"/>
</dbReference>
<gene>
    <name evidence="2" type="ORF">LT42_25485</name>
</gene>
<dbReference type="AlphaFoldDB" id="A0A9X0EAA3"/>
<sequence>MKAILTASVLAMSLISLNASAADPCKAVLCLAGEVMGQGGGSECSDTIQEYFGIQVWKKGKFKPSDTAKQRAGFLNGCPADDGGFKKKIGDKFGKVLSL</sequence>
<dbReference type="OrthoDB" id="6904272at2"/>
<comment type="caution">
    <text evidence="2">The sequence shown here is derived from an EMBL/GenBank/DDBJ whole genome shotgun (WGS) entry which is preliminary data.</text>
</comment>
<keyword evidence="1" id="KW-0732">Signal</keyword>
<evidence type="ECO:0000313" key="3">
    <source>
        <dbReference type="Proteomes" id="UP000029719"/>
    </source>
</evidence>
<name>A0A9X0EAA3_9PSED</name>
<protein>
    <submittedName>
        <fullName evidence="2">Uncharacterized protein</fullName>
    </submittedName>
</protein>
<evidence type="ECO:0000256" key="1">
    <source>
        <dbReference type="SAM" id="SignalP"/>
    </source>
</evidence>
<feature type="signal peptide" evidence="1">
    <location>
        <begin position="1"/>
        <end position="21"/>
    </location>
</feature>
<reference evidence="2 3" key="1">
    <citation type="submission" date="2014-09" db="EMBL/GenBank/DDBJ databases">
        <title>Genome sequence of Pseudomonas lutea strain DSM 17257T.</title>
        <authorList>
            <person name="Kwak Y."/>
            <person name="Shin J.-H."/>
        </authorList>
    </citation>
    <scope>NUCLEOTIDE SEQUENCE [LARGE SCALE GENOMIC DNA]</scope>
    <source>
        <strain evidence="2 3">DSM 17257</strain>
    </source>
</reference>